<dbReference type="InterPro" id="IPR002509">
    <property type="entry name" value="NODB_dom"/>
</dbReference>
<evidence type="ECO:0000313" key="5">
    <source>
        <dbReference type="EMBL" id="AEF05827.1"/>
    </source>
</evidence>
<dbReference type="SUPFAM" id="SSF88713">
    <property type="entry name" value="Glycoside hydrolase/deacetylase"/>
    <property type="match status" value="1"/>
</dbReference>
<evidence type="ECO:0000256" key="3">
    <source>
        <dbReference type="SAM" id="Phobius"/>
    </source>
</evidence>
<dbReference type="HOGENOM" id="CLU_030024_0_1_6"/>
<keyword evidence="3" id="KW-1133">Transmembrane helix</keyword>
<dbReference type="CDD" id="cd10973">
    <property type="entry name" value="CE4_DAC_u4_5s"/>
    <property type="match status" value="1"/>
</dbReference>
<dbReference type="Proteomes" id="UP000000683">
    <property type="component" value="Chromosome"/>
</dbReference>
<dbReference type="PANTHER" id="PTHR34216:SF3">
    <property type="entry name" value="POLY-BETA-1,6-N-ACETYL-D-GLUCOSAMINE N-DEACETYLASE"/>
    <property type="match status" value="1"/>
</dbReference>
<feature type="transmembrane region" description="Helical" evidence="3">
    <location>
        <begin position="14"/>
        <end position="31"/>
    </location>
</feature>
<keyword evidence="6" id="KW-1185">Reference proteome</keyword>
<dbReference type="Gene3D" id="3.20.20.370">
    <property type="entry name" value="Glycoside hydrolase/deacetylase"/>
    <property type="match status" value="1"/>
</dbReference>
<keyword evidence="3" id="KW-0812">Transmembrane</keyword>
<gene>
    <name evidence="5" type="ordered locus">ambt_21690</name>
</gene>
<accession>F5ZG59</accession>
<evidence type="ECO:0000256" key="2">
    <source>
        <dbReference type="ARBA" id="ARBA00022729"/>
    </source>
</evidence>
<dbReference type="PANTHER" id="PTHR34216">
    <property type="match status" value="1"/>
</dbReference>
<dbReference type="KEGG" id="alt:ambt_21690"/>
<keyword evidence="2" id="KW-0732">Signal</keyword>
<protein>
    <submittedName>
        <fullName evidence="5">Polysaccharide deacetylase family protein</fullName>
    </submittedName>
</protein>
<feature type="domain" description="NodB homology" evidence="4">
    <location>
        <begin position="164"/>
        <end position="302"/>
    </location>
</feature>
<dbReference type="InterPro" id="IPR051398">
    <property type="entry name" value="Polysacch_Deacetylase"/>
</dbReference>
<proteinExistence type="predicted"/>
<comment type="subcellular location">
    <subcellularLocation>
        <location evidence="1">Secreted</location>
    </subcellularLocation>
</comment>
<sequence>MYDRAKTSQIGVEIAYLLALAFALIIVSALVERRADTQYKALLLNQFQLGENMKFIMPFNVISWIKCDAILAQMKGNRPHWLALFFLVCFSGYSLAATDNTRQPTREILTQNGVILLYHHVSDNTPKSTSISPEVFKQHMAYLKQHHTVLPLAKVVDAIQSKTPLPSNTVVITFDDGYENILKNAHPIMVDMGFPYTIFINPGEIGTNRSQLTWAQVEAMHNDGVTFANHTLDHSHMLDGRVSSNGADSGTNDEAWLKKVWQNVAEAEAIIDSKIGESLKYLAYPFGEFNQKLADKLAQEGYIAFGQHSGAIGPHSNFQALPRFPAAGPYANLETLKTKLNSIAMPVLSTSFEGEHIPEVQGASDESRLPPITLTIKGDDVRLRQVNCFFSGSPVETRVEGNAVTFSIAQALPVGRSRVNCTAPSNSQSGRYYWYSQPFFVADKNGNYPD</sequence>
<dbReference type="GO" id="GO:0016810">
    <property type="term" value="F:hydrolase activity, acting on carbon-nitrogen (but not peptide) bonds"/>
    <property type="evidence" value="ECO:0007669"/>
    <property type="project" value="InterPro"/>
</dbReference>
<dbReference type="AlphaFoldDB" id="F5ZG59"/>
<evidence type="ECO:0000259" key="4">
    <source>
        <dbReference type="Pfam" id="PF01522"/>
    </source>
</evidence>
<dbReference type="EMBL" id="CP002339">
    <property type="protein sequence ID" value="AEF05827.1"/>
    <property type="molecule type" value="Genomic_DNA"/>
</dbReference>
<evidence type="ECO:0000256" key="1">
    <source>
        <dbReference type="ARBA" id="ARBA00004613"/>
    </source>
</evidence>
<dbReference type="Pfam" id="PF01522">
    <property type="entry name" value="Polysacc_deac_1"/>
    <property type="match status" value="1"/>
</dbReference>
<reference evidence="5 6" key="1">
    <citation type="journal article" date="2011" name="J. Bacteriol.">
        <title>Complete genome sequence of the polycyclic aromatic hydrocarbon-degrading bacterium Alteromonas sp. strain SN2.</title>
        <authorList>
            <person name="Jin H.M."/>
            <person name="Jeong H."/>
            <person name="Moon E.J."/>
            <person name="Math R.K."/>
            <person name="Lee K."/>
            <person name="Kim H.J."/>
            <person name="Jeon C.O."/>
            <person name="Oh T.K."/>
            <person name="Kim J.F."/>
        </authorList>
    </citation>
    <scope>NUCLEOTIDE SEQUENCE [LARGE SCALE GENOMIC DNA]</scope>
    <source>
        <strain evidence="6">JCM 17741 / KACC 18427 / KCTC 11700BP / SN2</strain>
    </source>
</reference>
<organism evidence="5 6">
    <name type="scientific">Alteromonas naphthalenivorans</name>
    <dbReference type="NCBI Taxonomy" id="715451"/>
    <lineage>
        <taxon>Bacteria</taxon>
        <taxon>Pseudomonadati</taxon>
        <taxon>Pseudomonadota</taxon>
        <taxon>Gammaproteobacteria</taxon>
        <taxon>Alteromonadales</taxon>
        <taxon>Alteromonadaceae</taxon>
        <taxon>Alteromonas/Salinimonas group</taxon>
        <taxon>Alteromonas</taxon>
    </lineage>
</organism>
<evidence type="ECO:0000313" key="6">
    <source>
        <dbReference type="Proteomes" id="UP000000683"/>
    </source>
</evidence>
<dbReference type="eggNOG" id="COG0726">
    <property type="taxonomic scope" value="Bacteria"/>
</dbReference>
<name>F5ZG59_ALTNA</name>
<dbReference type="GO" id="GO:0005576">
    <property type="term" value="C:extracellular region"/>
    <property type="evidence" value="ECO:0007669"/>
    <property type="project" value="UniProtKB-SubCell"/>
</dbReference>
<feature type="transmembrane region" description="Helical" evidence="3">
    <location>
        <begin position="81"/>
        <end position="98"/>
    </location>
</feature>
<dbReference type="InterPro" id="IPR011330">
    <property type="entry name" value="Glyco_hydro/deAcase_b/a-brl"/>
</dbReference>
<keyword evidence="3" id="KW-0472">Membrane</keyword>
<dbReference type="GO" id="GO:0005975">
    <property type="term" value="P:carbohydrate metabolic process"/>
    <property type="evidence" value="ECO:0007669"/>
    <property type="project" value="InterPro"/>
</dbReference>